<sequence length="139" mass="15577">MTDTIRLIDSIASYHAHVYFDGAMERAAAERLRAEVAERFVVRLGRWHEVPVGPHTLPMYQIAFETGLFATLVPWLILNHRGLSILIHPNTRSPRRDHISDGLWLGQRRALLPKRLPEDSPKADDAGAPNTEPAGTALI</sequence>
<evidence type="ECO:0000256" key="1">
    <source>
        <dbReference type="SAM" id="MobiDB-lite"/>
    </source>
</evidence>
<comment type="caution">
    <text evidence="2">The sequence shown here is derived from an EMBL/GenBank/DDBJ whole genome shotgun (WGS) entry which is preliminary data.</text>
</comment>
<dbReference type="InterPro" id="IPR014980">
    <property type="entry name" value="DOPA_dioxygen"/>
</dbReference>
<name>A0A0M0EFH0_KOMEU</name>
<accession>A0A0M0EFH0</accession>
<feature type="compositionally biased region" description="Basic and acidic residues" evidence="1">
    <location>
        <begin position="116"/>
        <end position="125"/>
    </location>
</feature>
<evidence type="ECO:0000313" key="3">
    <source>
        <dbReference type="Proteomes" id="UP000037566"/>
    </source>
</evidence>
<dbReference type="Proteomes" id="UP000037566">
    <property type="component" value="Unassembled WGS sequence"/>
</dbReference>
<dbReference type="AlphaFoldDB" id="A0A0M0EFH0"/>
<dbReference type="Gene3D" id="3.30.70.1240">
    <property type="entry name" value="DOPA-like domains"/>
    <property type="match status" value="1"/>
</dbReference>
<feature type="region of interest" description="Disordered" evidence="1">
    <location>
        <begin position="116"/>
        <end position="139"/>
    </location>
</feature>
<dbReference type="STRING" id="33995.KOEU_24820"/>
<dbReference type="PANTHER" id="PTHR36423">
    <property type="entry name" value="AFR070WP"/>
    <property type="match status" value="1"/>
</dbReference>
<protein>
    <submittedName>
        <fullName evidence="2">Dopa 4,5-dioxygenase family</fullName>
    </submittedName>
</protein>
<keyword evidence="3" id="KW-1185">Reference proteome</keyword>
<gene>
    <name evidence="2" type="ORF">KOEU_24820</name>
</gene>
<dbReference type="PATRIC" id="fig|33995.3.peg.2762"/>
<dbReference type="Pfam" id="PF08883">
    <property type="entry name" value="DOPA_dioxygen"/>
    <property type="match status" value="1"/>
</dbReference>
<dbReference type="GO" id="GO:0051213">
    <property type="term" value="F:dioxygenase activity"/>
    <property type="evidence" value="ECO:0007669"/>
    <property type="project" value="UniProtKB-KW"/>
</dbReference>
<reference evidence="2" key="1">
    <citation type="submission" date="2015-08" db="EMBL/GenBank/DDBJ databases">
        <title>Draft genome sequence of Komagataeibacter europaeus CECT 8546 a cellulose producer strain from vinegar produced by the traditional method.</title>
        <authorList>
            <person name="Poehlein A."/>
            <person name="Valera M.J."/>
            <person name="Haack F.S."/>
            <person name="Mas A."/>
            <person name="Daniel R."/>
            <person name="Streit W.R."/>
            <person name="Mateo E."/>
        </authorList>
    </citation>
    <scope>NUCLEOTIDE SEQUENCE [LARGE SCALE GENOMIC DNA]</scope>
    <source>
        <strain evidence="2">CECT 8546</strain>
    </source>
</reference>
<dbReference type="EMBL" id="LHUQ01000016">
    <property type="protein sequence ID" value="KON64007.1"/>
    <property type="molecule type" value="Genomic_DNA"/>
</dbReference>
<organism evidence="2 3">
    <name type="scientific">Komagataeibacter europaeus</name>
    <name type="common">Gluconacetobacter europaeus</name>
    <dbReference type="NCBI Taxonomy" id="33995"/>
    <lineage>
        <taxon>Bacteria</taxon>
        <taxon>Pseudomonadati</taxon>
        <taxon>Pseudomonadota</taxon>
        <taxon>Alphaproteobacteria</taxon>
        <taxon>Acetobacterales</taxon>
        <taxon>Acetobacteraceae</taxon>
        <taxon>Komagataeibacter</taxon>
    </lineage>
</organism>
<dbReference type="PANTHER" id="PTHR36423:SF2">
    <property type="entry name" value="AFR070WP"/>
    <property type="match status" value="1"/>
</dbReference>
<dbReference type="OrthoDB" id="572228at2"/>
<dbReference type="RefSeq" id="WP_019086937.1">
    <property type="nucleotide sequence ID" value="NZ_LHUQ01000016.1"/>
</dbReference>
<dbReference type="SUPFAM" id="SSF143410">
    <property type="entry name" value="DOPA-like"/>
    <property type="match status" value="1"/>
</dbReference>
<evidence type="ECO:0000313" key="2">
    <source>
        <dbReference type="EMBL" id="KON64007.1"/>
    </source>
</evidence>
<proteinExistence type="predicted"/>
<dbReference type="InterPro" id="IPR023389">
    <property type="entry name" value="DOPA-like_sf"/>
</dbReference>